<evidence type="ECO:0000256" key="1">
    <source>
        <dbReference type="ARBA" id="ARBA00004123"/>
    </source>
</evidence>
<dbReference type="GO" id="GO:0005634">
    <property type="term" value="C:nucleus"/>
    <property type="evidence" value="ECO:0007669"/>
    <property type="project" value="UniProtKB-SubCell"/>
</dbReference>
<dbReference type="PROSITE" id="PS00028">
    <property type="entry name" value="ZINC_FINGER_C2H2_1"/>
    <property type="match status" value="4"/>
</dbReference>
<dbReference type="GO" id="GO:0000978">
    <property type="term" value="F:RNA polymerase II cis-regulatory region sequence-specific DNA binding"/>
    <property type="evidence" value="ECO:0007669"/>
    <property type="project" value="TreeGrafter"/>
</dbReference>
<comment type="caution">
    <text evidence="16">The sequence shown here is derived from an EMBL/GenBank/DDBJ whole genome shotgun (WGS) entry which is preliminary data.</text>
</comment>
<comment type="similarity">
    <text evidence="11">Belongs to the pacC/RIM101 family.</text>
</comment>
<dbReference type="PROSITE" id="PS50157">
    <property type="entry name" value="ZINC_FINGER_C2H2_2"/>
    <property type="match status" value="4"/>
</dbReference>
<keyword evidence="9" id="KW-0804">Transcription</keyword>
<proteinExistence type="inferred from homology"/>
<feature type="domain" description="C2H2-type" evidence="15">
    <location>
        <begin position="268"/>
        <end position="295"/>
    </location>
</feature>
<comment type="subcellular location">
    <subcellularLocation>
        <location evidence="1">Nucleus</location>
    </subcellularLocation>
</comment>
<dbReference type="SMART" id="SM00355">
    <property type="entry name" value="ZnF_C2H2"/>
    <property type="match status" value="4"/>
</dbReference>
<feature type="domain" description="C2H2-type" evidence="15">
    <location>
        <begin position="296"/>
        <end position="325"/>
    </location>
</feature>
<dbReference type="GO" id="GO:0000785">
    <property type="term" value="C:chromatin"/>
    <property type="evidence" value="ECO:0007669"/>
    <property type="project" value="TreeGrafter"/>
</dbReference>
<dbReference type="EMBL" id="LAZP02000300">
    <property type="protein sequence ID" value="PFH58347.1"/>
    <property type="molecule type" value="Genomic_DNA"/>
</dbReference>
<sequence>MGIPTLWLYVSRIKLSKQKVRRPFLSSVNSNFFLPLPLKIDQHRPRCDLNGARRGPLSIARRQLRTRSSSCWSSARTDPDPDSDPGRRREPSARSRYWHSRFARRLAGPRGDNSGDTTQTPFISRAAGQRLGLFFFFAVHQPVRERWTDGARRRGMDLTNMLNRKVTHQPFTGITTHYQLALVKPESEMERSVSPHMSEHSSYSTSHSMPRSYGSPSAMHASMHMPTSMAHTLTMPPYPDMPGTMASMAMHQMPQQAQPPPPPPVKAYPCSTCGKGFARRSDLARHERIHSGLRPHACDFPNCGKQFIQRSALTVHQRVHTGEKPHQCETCAKPFSDSSSLARHRRTHSGKRPYKCPYADCQKTFTRRTTLTRHKNSHRGTIEEAAVATAAALAATKAKTMGHTRSEGDHLSTQGSPMTTPSPAQRPLSMSPSMDMSAPGAMGRHATDFQFMAQNGSLPSHMRMGSPASAPGGYGPGGGMRPTSHPTSYGPPPTLEPSLEQHQMSGSMGGSPHMANVGWPSPSHVPSAHGAGYVYPEPDTYSHNTAMQVGQMYYGAAPQLRRPQGTDSGLVHMA</sequence>
<keyword evidence="3" id="KW-0479">Metal-binding</keyword>
<dbReference type="AlphaFoldDB" id="A0A2A9PBN7"/>
<dbReference type="PANTHER" id="PTHR14003:SF20">
    <property type="entry name" value="FINGER DOMAIN PROTEIN, PUTATIVE (AFU_ORTHOLOGUE AFUA_4G10380)-RELATED"/>
    <property type="match status" value="1"/>
</dbReference>
<feature type="domain" description="C2H2-type" evidence="15">
    <location>
        <begin position="354"/>
        <end position="383"/>
    </location>
</feature>
<dbReference type="Proteomes" id="UP000037136">
    <property type="component" value="Unassembled WGS sequence"/>
</dbReference>
<dbReference type="Gene3D" id="3.30.160.60">
    <property type="entry name" value="Classic Zinc Finger"/>
    <property type="match status" value="4"/>
</dbReference>
<evidence type="ECO:0000256" key="13">
    <source>
        <dbReference type="PROSITE-ProRule" id="PRU00042"/>
    </source>
</evidence>
<feature type="compositionally biased region" description="Low complexity" evidence="14">
    <location>
        <begin position="200"/>
        <end position="213"/>
    </location>
</feature>
<organism evidence="16 17">
    <name type="scientific">Ophiocordyceps unilateralis</name>
    <name type="common">Zombie-ant fungus</name>
    <name type="synonym">Torrubia unilateralis</name>
    <dbReference type="NCBI Taxonomy" id="268505"/>
    <lineage>
        <taxon>Eukaryota</taxon>
        <taxon>Fungi</taxon>
        <taxon>Dikarya</taxon>
        <taxon>Ascomycota</taxon>
        <taxon>Pezizomycotina</taxon>
        <taxon>Sordariomycetes</taxon>
        <taxon>Hypocreomycetidae</taxon>
        <taxon>Hypocreales</taxon>
        <taxon>Ophiocordycipitaceae</taxon>
        <taxon>Ophiocordyceps</taxon>
    </lineage>
</organism>
<dbReference type="FunFam" id="3.30.160.60:FF:002343">
    <property type="entry name" value="Zinc finger protein 33A"/>
    <property type="match status" value="1"/>
</dbReference>
<feature type="region of interest" description="Disordered" evidence="14">
    <location>
        <begin position="462"/>
        <end position="510"/>
    </location>
</feature>
<dbReference type="GO" id="GO:0005667">
    <property type="term" value="C:transcription regulator complex"/>
    <property type="evidence" value="ECO:0007669"/>
    <property type="project" value="TreeGrafter"/>
</dbReference>
<comment type="similarity">
    <text evidence="2">Belongs to the krueppel C2H2-type zinc-finger protein family.</text>
</comment>
<keyword evidence="17" id="KW-1185">Reference proteome</keyword>
<dbReference type="FunFam" id="3.30.160.60:FF:000931">
    <property type="entry name" value="zinc finger protein 697"/>
    <property type="match status" value="1"/>
</dbReference>
<evidence type="ECO:0000313" key="17">
    <source>
        <dbReference type="Proteomes" id="UP000037136"/>
    </source>
</evidence>
<evidence type="ECO:0000256" key="2">
    <source>
        <dbReference type="ARBA" id="ARBA00006991"/>
    </source>
</evidence>
<evidence type="ECO:0000256" key="6">
    <source>
        <dbReference type="ARBA" id="ARBA00022833"/>
    </source>
</evidence>
<keyword evidence="7" id="KW-0805">Transcription regulation</keyword>
<feature type="compositionally biased region" description="Basic and acidic residues" evidence="14">
    <location>
        <begin position="84"/>
        <end position="93"/>
    </location>
</feature>
<evidence type="ECO:0000256" key="12">
    <source>
        <dbReference type="ARBA" id="ARBA00039490"/>
    </source>
</evidence>
<evidence type="ECO:0000256" key="14">
    <source>
        <dbReference type="SAM" id="MobiDB-lite"/>
    </source>
</evidence>
<feature type="compositionally biased region" description="Polar residues" evidence="14">
    <location>
        <begin position="411"/>
        <end position="434"/>
    </location>
</feature>
<evidence type="ECO:0000313" key="16">
    <source>
        <dbReference type="EMBL" id="PFH58347.1"/>
    </source>
</evidence>
<keyword evidence="6" id="KW-0862">Zinc</keyword>
<reference evidence="16 17" key="1">
    <citation type="journal article" date="2015" name="BMC Genomics">
        <title>Gene expression during zombie ant biting behavior reflects the complexity underlying fungal parasitic behavioral manipulation.</title>
        <authorList>
            <person name="de Bekker C."/>
            <person name="Ohm R.A."/>
            <person name="Loreto R.G."/>
            <person name="Sebastian A."/>
            <person name="Albert I."/>
            <person name="Merrow M."/>
            <person name="Brachmann A."/>
            <person name="Hughes D.P."/>
        </authorList>
    </citation>
    <scope>NUCLEOTIDE SEQUENCE [LARGE SCALE GENOMIC DNA]</scope>
    <source>
        <strain evidence="16 17">SC16a</strain>
    </source>
</reference>
<keyword evidence="8" id="KW-0238">DNA-binding</keyword>
<dbReference type="OrthoDB" id="3437960at2759"/>
<gene>
    <name evidence="16" type="ORF">XA68_13844</name>
</gene>
<dbReference type="FunFam" id="3.30.160.60:FF:000340">
    <property type="entry name" value="zinc finger protein 473 isoform X1"/>
    <property type="match status" value="1"/>
</dbReference>
<evidence type="ECO:0000256" key="7">
    <source>
        <dbReference type="ARBA" id="ARBA00023015"/>
    </source>
</evidence>
<keyword evidence="4" id="KW-0677">Repeat</keyword>
<dbReference type="InterPro" id="IPR013087">
    <property type="entry name" value="Znf_C2H2_type"/>
</dbReference>
<dbReference type="GO" id="GO:0000981">
    <property type="term" value="F:DNA-binding transcription factor activity, RNA polymerase II-specific"/>
    <property type="evidence" value="ECO:0007669"/>
    <property type="project" value="UniProtKB-ARBA"/>
</dbReference>
<name>A0A2A9PBN7_OPHUN</name>
<dbReference type="STRING" id="268505.A0A2A9PBN7"/>
<evidence type="ECO:0000256" key="3">
    <source>
        <dbReference type="ARBA" id="ARBA00022723"/>
    </source>
</evidence>
<evidence type="ECO:0000256" key="8">
    <source>
        <dbReference type="ARBA" id="ARBA00023125"/>
    </source>
</evidence>
<dbReference type="PANTHER" id="PTHR14003">
    <property type="entry name" value="TRANSCRIPTIONAL REPRESSOR PROTEIN YY"/>
    <property type="match status" value="1"/>
</dbReference>
<evidence type="ECO:0000256" key="11">
    <source>
        <dbReference type="ARBA" id="ARBA00038089"/>
    </source>
</evidence>
<evidence type="ECO:0000256" key="5">
    <source>
        <dbReference type="ARBA" id="ARBA00022771"/>
    </source>
</evidence>
<dbReference type="SUPFAM" id="SSF57667">
    <property type="entry name" value="beta-beta-alpha zinc fingers"/>
    <property type="match status" value="2"/>
</dbReference>
<dbReference type="InterPro" id="IPR036236">
    <property type="entry name" value="Znf_C2H2_sf"/>
</dbReference>
<keyword evidence="5 13" id="KW-0863">Zinc-finger</keyword>
<evidence type="ECO:0000256" key="10">
    <source>
        <dbReference type="ARBA" id="ARBA00023242"/>
    </source>
</evidence>
<dbReference type="Pfam" id="PF00096">
    <property type="entry name" value="zf-C2H2"/>
    <property type="match status" value="4"/>
</dbReference>
<evidence type="ECO:0000256" key="4">
    <source>
        <dbReference type="ARBA" id="ARBA00022737"/>
    </source>
</evidence>
<dbReference type="GO" id="GO:0008270">
    <property type="term" value="F:zinc ion binding"/>
    <property type="evidence" value="ECO:0007669"/>
    <property type="project" value="UniProtKB-KW"/>
</dbReference>
<evidence type="ECO:0000259" key="15">
    <source>
        <dbReference type="PROSITE" id="PS50157"/>
    </source>
</evidence>
<evidence type="ECO:0000256" key="9">
    <source>
        <dbReference type="ARBA" id="ARBA00023163"/>
    </source>
</evidence>
<keyword evidence="10" id="KW-0539">Nucleus</keyword>
<feature type="region of interest" description="Disordered" evidence="14">
    <location>
        <begin position="397"/>
        <end position="440"/>
    </location>
</feature>
<feature type="domain" description="C2H2-type" evidence="15">
    <location>
        <begin position="326"/>
        <end position="353"/>
    </location>
</feature>
<reference evidence="16 17" key="2">
    <citation type="journal article" date="2017" name="Sci. Rep.">
        <title>Ant-infecting Ophiocordyceps genomes reveal a high diversity of potential behavioral manipulation genes and a possible major role for enterotoxins.</title>
        <authorList>
            <person name="de Bekker C."/>
            <person name="Ohm R.A."/>
            <person name="Evans H.C."/>
            <person name="Brachmann A."/>
            <person name="Hughes D.P."/>
        </authorList>
    </citation>
    <scope>NUCLEOTIDE SEQUENCE [LARGE SCALE GENOMIC DNA]</scope>
    <source>
        <strain evidence="16 17">SC16a</strain>
    </source>
</reference>
<protein>
    <recommendedName>
        <fullName evidence="12">pH-response transcription factor pacC/RIM101</fullName>
    </recommendedName>
</protein>
<feature type="region of interest" description="Disordered" evidence="14">
    <location>
        <begin position="68"/>
        <end position="94"/>
    </location>
</feature>
<feature type="region of interest" description="Disordered" evidence="14">
    <location>
        <begin position="193"/>
        <end position="216"/>
    </location>
</feature>
<dbReference type="FunFam" id="3.30.160.60:FF:000125">
    <property type="entry name" value="Putative zinc finger protein 143"/>
    <property type="match status" value="1"/>
</dbReference>
<accession>A0A2A9PBN7</accession>